<dbReference type="InterPro" id="IPR036236">
    <property type="entry name" value="Znf_C2H2_sf"/>
</dbReference>
<evidence type="ECO:0000313" key="9">
    <source>
        <dbReference type="Proteomes" id="UP000772434"/>
    </source>
</evidence>
<evidence type="ECO:0000313" key="8">
    <source>
        <dbReference type="EMBL" id="KAF9069618.1"/>
    </source>
</evidence>
<comment type="caution">
    <text evidence="8">The sequence shown here is derived from an EMBL/GenBank/DDBJ whole genome shotgun (WGS) entry which is preliminary data.</text>
</comment>
<dbReference type="GO" id="GO:0000978">
    <property type="term" value="F:RNA polymerase II cis-regulatory region sequence-specific DNA binding"/>
    <property type="evidence" value="ECO:0007669"/>
    <property type="project" value="TreeGrafter"/>
</dbReference>
<feature type="region of interest" description="Disordered" evidence="6">
    <location>
        <begin position="177"/>
        <end position="228"/>
    </location>
</feature>
<evidence type="ECO:0000256" key="1">
    <source>
        <dbReference type="ARBA" id="ARBA00022723"/>
    </source>
</evidence>
<name>A0A9P5U939_9AGAR</name>
<feature type="region of interest" description="Disordered" evidence="6">
    <location>
        <begin position="486"/>
        <end position="548"/>
    </location>
</feature>
<feature type="domain" description="C2H2-type" evidence="7">
    <location>
        <begin position="388"/>
        <end position="412"/>
    </location>
</feature>
<dbReference type="FunFam" id="3.30.160.60:FF:002343">
    <property type="entry name" value="Zinc finger protein 33A"/>
    <property type="match status" value="1"/>
</dbReference>
<dbReference type="GO" id="GO:0008270">
    <property type="term" value="F:zinc ion binding"/>
    <property type="evidence" value="ECO:0007669"/>
    <property type="project" value="UniProtKB-KW"/>
</dbReference>
<keyword evidence="9" id="KW-1185">Reference proteome</keyword>
<organism evidence="8 9">
    <name type="scientific">Rhodocollybia butyracea</name>
    <dbReference type="NCBI Taxonomy" id="206335"/>
    <lineage>
        <taxon>Eukaryota</taxon>
        <taxon>Fungi</taxon>
        <taxon>Dikarya</taxon>
        <taxon>Basidiomycota</taxon>
        <taxon>Agaricomycotina</taxon>
        <taxon>Agaricomycetes</taxon>
        <taxon>Agaricomycetidae</taxon>
        <taxon>Agaricales</taxon>
        <taxon>Marasmiineae</taxon>
        <taxon>Omphalotaceae</taxon>
        <taxon>Rhodocollybia</taxon>
    </lineage>
</organism>
<dbReference type="GO" id="GO:0000981">
    <property type="term" value="F:DNA-binding transcription factor activity, RNA polymerase II-specific"/>
    <property type="evidence" value="ECO:0007669"/>
    <property type="project" value="UniProtKB-ARBA"/>
</dbReference>
<dbReference type="FunFam" id="3.30.160.60:FF:000072">
    <property type="entry name" value="zinc finger protein 143 isoform X1"/>
    <property type="match status" value="1"/>
</dbReference>
<dbReference type="PANTHER" id="PTHR23235">
    <property type="entry name" value="KRUEPPEL-LIKE TRANSCRIPTION FACTOR"/>
    <property type="match status" value="1"/>
</dbReference>
<dbReference type="FunFam" id="3.30.160.60:FF:000624">
    <property type="entry name" value="zinc finger protein 697"/>
    <property type="match status" value="1"/>
</dbReference>
<evidence type="ECO:0000256" key="2">
    <source>
        <dbReference type="ARBA" id="ARBA00022737"/>
    </source>
</evidence>
<reference evidence="8" key="1">
    <citation type="submission" date="2020-11" db="EMBL/GenBank/DDBJ databases">
        <authorList>
            <consortium name="DOE Joint Genome Institute"/>
            <person name="Ahrendt S."/>
            <person name="Riley R."/>
            <person name="Andreopoulos W."/>
            <person name="Labutti K."/>
            <person name="Pangilinan J."/>
            <person name="Ruiz-Duenas F.J."/>
            <person name="Barrasa J.M."/>
            <person name="Sanchez-Garcia M."/>
            <person name="Camarero S."/>
            <person name="Miyauchi S."/>
            <person name="Serrano A."/>
            <person name="Linde D."/>
            <person name="Babiker R."/>
            <person name="Drula E."/>
            <person name="Ayuso-Fernandez I."/>
            <person name="Pacheco R."/>
            <person name="Padilla G."/>
            <person name="Ferreira P."/>
            <person name="Barriuso J."/>
            <person name="Kellner H."/>
            <person name="Castanera R."/>
            <person name="Alfaro M."/>
            <person name="Ramirez L."/>
            <person name="Pisabarro A.G."/>
            <person name="Kuo A."/>
            <person name="Tritt A."/>
            <person name="Lipzen A."/>
            <person name="He G."/>
            <person name="Yan M."/>
            <person name="Ng V."/>
            <person name="Cullen D."/>
            <person name="Martin F."/>
            <person name="Rosso M.-N."/>
            <person name="Henrissat B."/>
            <person name="Hibbett D."/>
            <person name="Martinez A.T."/>
            <person name="Grigoriev I.V."/>
        </authorList>
    </citation>
    <scope>NUCLEOTIDE SEQUENCE</scope>
    <source>
        <strain evidence="8">AH 40177</strain>
    </source>
</reference>
<proteinExistence type="predicted"/>
<feature type="compositionally biased region" description="Acidic residues" evidence="6">
    <location>
        <begin position="492"/>
        <end position="502"/>
    </location>
</feature>
<keyword evidence="1" id="KW-0479">Metal-binding</keyword>
<evidence type="ECO:0000259" key="7">
    <source>
        <dbReference type="PROSITE" id="PS50157"/>
    </source>
</evidence>
<feature type="compositionally biased region" description="Polar residues" evidence="6">
    <location>
        <begin position="26"/>
        <end position="51"/>
    </location>
</feature>
<feature type="compositionally biased region" description="Basic and acidic residues" evidence="6">
    <location>
        <begin position="193"/>
        <end position="228"/>
    </location>
</feature>
<feature type="compositionally biased region" description="Polar residues" evidence="6">
    <location>
        <begin position="510"/>
        <end position="525"/>
    </location>
</feature>
<gene>
    <name evidence="8" type="ORF">BDP27DRAFT_1325078</name>
</gene>
<dbReference type="Proteomes" id="UP000772434">
    <property type="component" value="Unassembled WGS sequence"/>
</dbReference>
<dbReference type="PROSITE" id="PS00028">
    <property type="entry name" value="ZINC_FINGER_C2H2_1"/>
    <property type="match status" value="4"/>
</dbReference>
<feature type="region of interest" description="Disordered" evidence="6">
    <location>
        <begin position="97"/>
        <end position="116"/>
    </location>
</feature>
<keyword evidence="2" id="KW-0677">Repeat</keyword>
<feature type="domain" description="C2H2-type" evidence="7">
    <location>
        <begin position="298"/>
        <end position="327"/>
    </location>
</feature>
<feature type="domain" description="C2H2-type" evidence="7">
    <location>
        <begin position="358"/>
        <end position="387"/>
    </location>
</feature>
<evidence type="ECO:0000256" key="3">
    <source>
        <dbReference type="ARBA" id="ARBA00022771"/>
    </source>
</evidence>
<dbReference type="SMART" id="SM00355">
    <property type="entry name" value="ZnF_C2H2"/>
    <property type="match status" value="4"/>
</dbReference>
<feature type="region of interest" description="Disordered" evidence="6">
    <location>
        <begin position="1"/>
        <end position="65"/>
    </location>
</feature>
<evidence type="ECO:0000256" key="6">
    <source>
        <dbReference type="SAM" id="MobiDB-lite"/>
    </source>
</evidence>
<dbReference type="Pfam" id="PF00096">
    <property type="entry name" value="zf-C2H2"/>
    <property type="match status" value="4"/>
</dbReference>
<sequence length="548" mass="61559">MENDTLALDLSDVVHDEPLGQDPHSILSSHNDPGTRSPTFETDQTLLSSLHTPYEELDEQNRNSSLSATSVELLERELASLLHQNASAATAALLTAAAQQHQSSDEQDNVHETSSASELGSYLSGLAAVLQAAQTQSSANDNDRIALDALLSARDSSALHDKGSVSTRAAPSFHSLTAAAEESQEPSRKRRRRDEEEQRDDYLYAELHDQDADPRPQRNDPTPLHHDFTDINDIFNQISTQFESDSNNSPRTSHFPISGSAILVPSNRRTVQPVASTSNVLLHSNRPKKSKKPKEKDNVCEQPDCRKAFTRRSDLLRHMRIHTGERPFVCSHLGCGKTFIQRSALHVHLRVHTGEKPHSCEFPECGKTFGDSSSLARHRRTHTGKRPYKCEDPQCEKRFTRRTTLIQHMRTHDPTWEPDPNTRYSNLSQSDDLEDDQEYDLSVQKISEIFQSNVLGRTAPVPEPVPDSLDRVASISAEIAAAIAQAHQRVFEEDEEESDSEQEMARETIEPNTSDIRGRGRQNQRTDSEDEVFSQPLRIVKNNKRKRI</sequence>
<dbReference type="FunFam" id="3.30.160.60:FF:000125">
    <property type="entry name" value="Putative zinc finger protein 143"/>
    <property type="match status" value="1"/>
</dbReference>
<dbReference type="EMBL" id="JADNRY010000048">
    <property type="protein sequence ID" value="KAF9069618.1"/>
    <property type="molecule type" value="Genomic_DNA"/>
</dbReference>
<evidence type="ECO:0000256" key="4">
    <source>
        <dbReference type="ARBA" id="ARBA00022833"/>
    </source>
</evidence>
<dbReference type="Gene3D" id="3.30.160.60">
    <property type="entry name" value="Classic Zinc Finger"/>
    <property type="match status" value="4"/>
</dbReference>
<dbReference type="PROSITE" id="PS50157">
    <property type="entry name" value="ZINC_FINGER_C2H2_2"/>
    <property type="match status" value="4"/>
</dbReference>
<feature type="region of interest" description="Disordered" evidence="6">
    <location>
        <begin position="277"/>
        <end position="300"/>
    </location>
</feature>
<dbReference type="SUPFAM" id="SSF57667">
    <property type="entry name" value="beta-beta-alpha zinc fingers"/>
    <property type="match status" value="3"/>
</dbReference>
<dbReference type="InterPro" id="IPR013087">
    <property type="entry name" value="Znf_C2H2_type"/>
</dbReference>
<evidence type="ECO:0000256" key="5">
    <source>
        <dbReference type="PROSITE-ProRule" id="PRU00042"/>
    </source>
</evidence>
<keyword evidence="4" id="KW-0862">Zinc</keyword>
<dbReference type="OrthoDB" id="654211at2759"/>
<accession>A0A9P5U939</accession>
<feature type="region of interest" description="Disordered" evidence="6">
    <location>
        <begin position="408"/>
        <end position="437"/>
    </location>
</feature>
<dbReference type="AlphaFoldDB" id="A0A9P5U939"/>
<keyword evidence="3 5" id="KW-0863">Zinc-finger</keyword>
<protein>
    <recommendedName>
        <fullName evidence="7">C2H2-type domain-containing protein</fullName>
    </recommendedName>
</protein>
<feature type="domain" description="C2H2-type" evidence="7">
    <location>
        <begin position="328"/>
        <end position="357"/>
    </location>
</feature>
<dbReference type="PANTHER" id="PTHR23235:SF120">
    <property type="entry name" value="KRUPPEL-LIKE FACTOR 15"/>
    <property type="match status" value="1"/>
</dbReference>